<accession>A0A382XZ23</accession>
<gene>
    <name evidence="1" type="ORF">METZ01_LOCUS428759</name>
</gene>
<organism evidence="1">
    <name type="scientific">marine metagenome</name>
    <dbReference type="NCBI Taxonomy" id="408172"/>
    <lineage>
        <taxon>unclassified sequences</taxon>
        <taxon>metagenomes</taxon>
        <taxon>ecological metagenomes</taxon>
    </lineage>
</organism>
<dbReference type="EMBL" id="UINC01171372">
    <property type="protein sequence ID" value="SVD75905.1"/>
    <property type="molecule type" value="Genomic_DNA"/>
</dbReference>
<name>A0A382XZ23_9ZZZZ</name>
<reference evidence="1" key="1">
    <citation type="submission" date="2018-05" db="EMBL/GenBank/DDBJ databases">
        <authorList>
            <person name="Lanie J.A."/>
            <person name="Ng W.-L."/>
            <person name="Kazmierczak K.M."/>
            <person name="Andrzejewski T.M."/>
            <person name="Davidsen T.M."/>
            <person name="Wayne K.J."/>
            <person name="Tettelin H."/>
            <person name="Glass J.I."/>
            <person name="Rusch D."/>
            <person name="Podicherti R."/>
            <person name="Tsui H.-C.T."/>
            <person name="Winkler M.E."/>
        </authorList>
    </citation>
    <scope>NUCLEOTIDE SEQUENCE</scope>
</reference>
<proteinExistence type="predicted"/>
<sequence length="152" mass="17814">MKIDFNFSELEELRKIMGADLAQFSIDRKNLRGISNISFELNKGLEIDISQLEIVGGVYSFKGEQLVVHIYETYKEKEHVLNKPENNVRFHLKDCKTIEKMREMNRFETRYIGTNNIDGKFRVTVYSGNFRNSEEIDTNLMVCKNCLGELNY</sequence>
<evidence type="ECO:0000313" key="1">
    <source>
        <dbReference type="EMBL" id="SVD75905.1"/>
    </source>
</evidence>
<feature type="non-terminal residue" evidence="1">
    <location>
        <position position="152"/>
    </location>
</feature>
<protein>
    <submittedName>
        <fullName evidence="1">Uncharacterized protein</fullName>
    </submittedName>
</protein>
<dbReference type="AlphaFoldDB" id="A0A382XZ23"/>